<evidence type="ECO:0000313" key="1">
    <source>
        <dbReference type="Proteomes" id="UP000095286"/>
    </source>
</evidence>
<sequence length="76" mass="8955">MLAIIIAAKPPNEAKNGDLQIDRRMHPQGINFNMDDYDVDIYYYQKNCPMKPNMKIFKQLVAYALKTPTSTYYKHR</sequence>
<reference evidence="2" key="1">
    <citation type="submission" date="2016-11" db="UniProtKB">
        <authorList>
            <consortium name="WormBaseParasite"/>
        </authorList>
    </citation>
    <scope>IDENTIFICATION</scope>
    <source>
        <strain evidence="2">KR3021</strain>
    </source>
</reference>
<accession>A0AC35TR34</accession>
<proteinExistence type="predicted"/>
<dbReference type="WBParaSite" id="RSKR_0000323500.1">
    <property type="protein sequence ID" value="RSKR_0000323500.1"/>
    <property type="gene ID" value="RSKR_0000323500"/>
</dbReference>
<evidence type="ECO:0000313" key="2">
    <source>
        <dbReference type="WBParaSite" id="RSKR_0000323500.1"/>
    </source>
</evidence>
<dbReference type="Proteomes" id="UP000095286">
    <property type="component" value="Unplaced"/>
</dbReference>
<protein>
    <submittedName>
        <fullName evidence="2">Neprosin_AP domain-containing protein</fullName>
    </submittedName>
</protein>
<organism evidence="1 2">
    <name type="scientific">Rhabditophanes sp. KR3021</name>
    <dbReference type="NCBI Taxonomy" id="114890"/>
    <lineage>
        <taxon>Eukaryota</taxon>
        <taxon>Metazoa</taxon>
        <taxon>Ecdysozoa</taxon>
        <taxon>Nematoda</taxon>
        <taxon>Chromadorea</taxon>
        <taxon>Rhabditida</taxon>
        <taxon>Tylenchina</taxon>
        <taxon>Panagrolaimomorpha</taxon>
        <taxon>Strongyloidoidea</taxon>
        <taxon>Alloionematidae</taxon>
        <taxon>Rhabditophanes</taxon>
    </lineage>
</organism>
<name>A0AC35TR34_9BILA</name>